<feature type="domain" description="Major facilitator superfamily (MFS) profile" evidence="6">
    <location>
        <begin position="49"/>
        <end position="537"/>
    </location>
</feature>
<feature type="transmembrane region" description="Helical" evidence="5">
    <location>
        <begin position="454"/>
        <end position="474"/>
    </location>
</feature>
<evidence type="ECO:0000259" key="6">
    <source>
        <dbReference type="PROSITE" id="PS50850"/>
    </source>
</evidence>
<feature type="transmembrane region" description="Helical" evidence="5">
    <location>
        <begin position="46"/>
        <end position="72"/>
    </location>
</feature>
<evidence type="ECO:0000256" key="4">
    <source>
        <dbReference type="ARBA" id="ARBA00023136"/>
    </source>
</evidence>
<gene>
    <name evidence="7" type="ORF">NPX13_g4335</name>
</gene>
<proteinExistence type="predicted"/>
<feature type="transmembrane region" description="Helical" evidence="5">
    <location>
        <begin position="270"/>
        <end position="299"/>
    </location>
</feature>
<comment type="subcellular location">
    <subcellularLocation>
        <location evidence="1">Membrane</location>
        <topology evidence="1">Multi-pass membrane protein</topology>
    </subcellularLocation>
</comment>
<dbReference type="SUPFAM" id="SSF103473">
    <property type="entry name" value="MFS general substrate transporter"/>
    <property type="match status" value="1"/>
</dbReference>
<evidence type="ECO:0000256" key="2">
    <source>
        <dbReference type="ARBA" id="ARBA00022692"/>
    </source>
</evidence>
<dbReference type="GO" id="GO:0005886">
    <property type="term" value="C:plasma membrane"/>
    <property type="evidence" value="ECO:0007669"/>
    <property type="project" value="TreeGrafter"/>
</dbReference>
<reference evidence="7" key="1">
    <citation type="submission" date="2022-07" db="EMBL/GenBank/DDBJ databases">
        <title>Genome Sequence of Xylaria arbuscula.</title>
        <authorList>
            <person name="Buettner E."/>
        </authorList>
    </citation>
    <scope>NUCLEOTIDE SEQUENCE</scope>
    <source>
        <strain evidence="7">VT107</strain>
    </source>
</reference>
<dbReference type="InterPro" id="IPR005829">
    <property type="entry name" value="Sugar_transporter_CS"/>
</dbReference>
<feature type="transmembrane region" description="Helical" evidence="5">
    <location>
        <begin position="360"/>
        <end position="378"/>
    </location>
</feature>
<keyword evidence="4 5" id="KW-0472">Membrane</keyword>
<feature type="transmembrane region" description="Helical" evidence="5">
    <location>
        <begin position="243"/>
        <end position="264"/>
    </location>
</feature>
<evidence type="ECO:0000256" key="1">
    <source>
        <dbReference type="ARBA" id="ARBA00004141"/>
    </source>
</evidence>
<dbReference type="GO" id="GO:0022857">
    <property type="term" value="F:transmembrane transporter activity"/>
    <property type="evidence" value="ECO:0007669"/>
    <property type="project" value="InterPro"/>
</dbReference>
<feature type="transmembrane region" description="Helical" evidence="5">
    <location>
        <begin position="412"/>
        <end position="433"/>
    </location>
</feature>
<feature type="transmembrane region" description="Helical" evidence="5">
    <location>
        <begin position="115"/>
        <end position="140"/>
    </location>
</feature>
<evidence type="ECO:0000313" key="8">
    <source>
        <dbReference type="Proteomes" id="UP001148614"/>
    </source>
</evidence>
<name>A0A9W8NG17_9PEZI</name>
<dbReference type="InterPro" id="IPR020846">
    <property type="entry name" value="MFS_dom"/>
</dbReference>
<feature type="transmembrane region" description="Helical" evidence="5">
    <location>
        <begin position="385"/>
        <end position="406"/>
    </location>
</feature>
<dbReference type="VEuPathDB" id="FungiDB:F4678DRAFT_466281"/>
<feature type="transmembrane region" description="Helical" evidence="5">
    <location>
        <begin position="319"/>
        <end position="340"/>
    </location>
</feature>
<dbReference type="EMBL" id="JANPWZ010000606">
    <property type="protein sequence ID" value="KAJ3574510.1"/>
    <property type="molecule type" value="Genomic_DNA"/>
</dbReference>
<keyword evidence="2 5" id="KW-0812">Transmembrane</keyword>
<evidence type="ECO:0000256" key="5">
    <source>
        <dbReference type="SAM" id="Phobius"/>
    </source>
</evidence>
<dbReference type="PROSITE" id="PS00216">
    <property type="entry name" value="SUGAR_TRANSPORT_1"/>
    <property type="match status" value="1"/>
</dbReference>
<dbReference type="InterPro" id="IPR036259">
    <property type="entry name" value="MFS_trans_sf"/>
</dbReference>
<evidence type="ECO:0000256" key="3">
    <source>
        <dbReference type="ARBA" id="ARBA00022989"/>
    </source>
</evidence>
<evidence type="ECO:0000313" key="7">
    <source>
        <dbReference type="EMBL" id="KAJ3574510.1"/>
    </source>
</evidence>
<protein>
    <recommendedName>
        <fullName evidence="6">Major facilitator superfamily (MFS) profile domain-containing protein</fullName>
    </recommendedName>
</protein>
<sequence length="537" mass="57403">MHSADNATQEYDLGGSKDATPLSNEELVDEASTQTDHFNFLNGWRFYVVAAVLQLALFLVNFEITIVSTALVSISNDLNDFSKTSWVVTAYLITYTAGLVIIAKLSDIFGRKRTYLLALLVFTAFSGGCGGAQTIVQLIVFRVFQGIGGGGLYAVAFVMLFELVPKNKYPLLLVTSVALAILGNALGPIFGGLITQRSTWRWVFLLNIPVGAAAIACVLIAVPNDYPYQGLGAEKLRSKPNLSSIDFAGGVLMLLALALVITGLNEASSTLMWISGTVLAPIIVSAFAWAAFLLCQWWYARSGSPIQSVFPWSFCQSRLVMGIILNSFFTGTISIALIILLPIRYQTTLGVGPLEAGVKLLPFVLLTSTGAALTGALVKNRRIPPVYVGLSGVILQIAGLAALPSISPANTGVYGLQVIIGLGAGFNIGIATLMTPCVVEHKDLAVATAAGTQFRFLGSAIVVSIATAVGNSLVKARLTGTLTSRQIEDIFRSSVTINGLSPELEQLVRREFDRSFNVQFRIILGFYVASLISIMLL</sequence>
<accession>A0A9W8NG17</accession>
<dbReference type="Gene3D" id="1.20.1720.10">
    <property type="entry name" value="Multidrug resistance protein D"/>
    <property type="match status" value="1"/>
</dbReference>
<feature type="transmembrane region" description="Helical" evidence="5">
    <location>
        <begin position="84"/>
        <end position="103"/>
    </location>
</feature>
<dbReference type="InterPro" id="IPR011701">
    <property type="entry name" value="MFS"/>
</dbReference>
<dbReference type="PANTHER" id="PTHR23501:SF43">
    <property type="entry name" value="MULTIDRUG TRANSPORTER, PUTATIVE (AFU_ORTHOLOGUE AFUA_6G03040)-RELATED"/>
    <property type="match status" value="1"/>
</dbReference>
<feature type="transmembrane region" description="Helical" evidence="5">
    <location>
        <begin position="200"/>
        <end position="222"/>
    </location>
</feature>
<comment type="caution">
    <text evidence="7">The sequence shown here is derived from an EMBL/GenBank/DDBJ whole genome shotgun (WGS) entry which is preliminary data.</text>
</comment>
<dbReference type="AlphaFoldDB" id="A0A9W8NG17"/>
<organism evidence="7 8">
    <name type="scientific">Xylaria arbuscula</name>
    <dbReference type="NCBI Taxonomy" id="114810"/>
    <lineage>
        <taxon>Eukaryota</taxon>
        <taxon>Fungi</taxon>
        <taxon>Dikarya</taxon>
        <taxon>Ascomycota</taxon>
        <taxon>Pezizomycotina</taxon>
        <taxon>Sordariomycetes</taxon>
        <taxon>Xylariomycetidae</taxon>
        <taxon>Xylariales</taxon>
        <taxon>Xylariaceae</taxon>
        <taxon>Xylaria</taxon>
    </lineage>
</organism>
<keyword evidence="3 5" id="KW-1133">Transmembrane helix</keyword>
<feature type="transmembrane region" description="Helical" evidence="5">
    <location>
        <begin position="518"/>
        <end position="536"/>
    </location>
</feature>
<dbReference type="PANTHER" id="PTHR23501">
    <property type="entry name" value="MAJOR FACILITATOR SUPERFAMILY"/>
    <property type="match status" value="1"/>
</dbReference>
<keyword evidence="8" id="KW-1185">Reference proteome</keyword>
<dbReference type="Proteomes" id="UP001148614">
    <property type="component" value="Unassembled WGS sequence"/>
</dbReference>
<dbReference type="PROSITE" id="PS50850">
    <property type="entry name" value="MFS"/>
    <property type="match status" value="1"/>
</dbReference>
<dbReference type="Pfam" id="PF07690">
    <property type="entry name" value="MFS_1"/>
    <property type="match status" value="1"/>
</dbReference>
<feature type="transmembrane region" description="Helical" evidence="5">
    <location>
        <begin position="171"/>
        <end position="194"/>
    </location>
</feature>
<feature type="transmembrane region" description="Helical" evidence="5">
    <location>
        <begin position="146"/>
        <end position="164"/>
    </location>
</feature>